<dbReference type="PANTHER" id="PTHR43413:SF1">
    <property type="entry name" value="SIROHEME DECARBOXYLASE NIRL SUBUNIT"/>
    <property type="match status" value="1"/>
</dbReference>
<evidence type="ECO:0000256" key="7">
    <source>
        <dbReference type="ARBA" id="ARBA00048470"/>
    </source>
</evidence>
<dbReference type="GO" id="GO:0016829">
    <property type="term" value="F:lyase activity"/>
    <property type="evidence" value="ECO:0007669"/>
    <property type="project" value="UniProtKB-KW"/>
</dbReference>
<evidence type="ECO:0000313" key="11">
    <source>
        <dbReference type="Proteomes" id="UP001225378"/>
    </source>
</evidence>
<feature type="domain" description="Siroheme decarboxylase AsnC-like ligand binding" evidence="8">
    <location>
        <begin position="65"/>
        <end position="131"/>
    </location>
</feature>
<evidence type="ECO:0000256" key="6">
    <source>
        <dbReference type="ARBA" id="ARBA00045291"/>
    </source>
</evidence>
<dbReference type="RefSeq" id="WP_349431037.1">
    <property type="nucleotide sequence ID" value="NZ_CP157743.1"/>
</dbReference>
<comment type="similarity">
    <text evidence="3">Belongs to the Ahb/Nir family.</text>
</comment>
<sequence length="159" mass="18367">MLKSLHKQLLNDYQQDFPLTPTPYRDIADSLGVDEEEVLSAMRDLSDQRLINRIGPIIRPNRIGSSMLVAMAVPGQRLQQVADLISRFPEVNHNYERENRFNLWFVLIANDEGHLLRTLDKIEQQSGYPTMRLPLLADYFINLGFELELDDGCDRLPLD</sequence>
<dbReference type="Proteomes" id="UP001225378">
    <property type="component" value="Chromosome"/>
</dbReference>
<dbReference type="InterPro" id="IPR036388">
    <property type="entry name" value="WH-like_DNA-bd_sf"/>
</dbReference>
<dbReference type="InterPro" id="IPR040523">
    <property type="entry name" value="AsnC_trans_reg2"/>
</dbReference>
<proteinExistence type="inferred from homology"/>
<evidence type="ECO:0000256" key="2">
    <source>
        <dbReference type="ARBA" id="ARBA00023444"/>
    </source>
</evidence>
<evidence type="ECO:0000259" key="8">
    <source>
        <dbReference type="Pfam" id="PF17805"/>
    </source>
</evidence>
<evidence type="ECO:0000256" key="4">
    <source>
        <dbReference type="ARBA" id="ARBA00023465"/>
    </source>
</evidence>
<evidence type="ECO:0000259" key="9">
    <source>
        <dbReference type="Pfam" id="PF22451"/>
    </source>
</evidence>
<dbReference type="PANTHER" id="PTHR43413">
    <property type="entry name" value="TRANSCRIPTIONAL REGULATOR, ASNC FAMILY"/>
    <property type="match status" value="1"/>
</dbReference>
<evidence type="ECO:0000256" key="1">
    <source>
        <dbReference type="ARBA" id="ARBA00023239"/>
    </source>
</evidence>
<organism evidence="10 11">
    <name type="scientific">Methylomarinum roseum</name>
    <dbReference type="NCBI Taxonomy" id="3067653"/>
    <lineage>
        <taxon>Bacteria</taxon>
        <taxon>Pseudomonadati</taxon>
        <taxon>Pseudomonadota</taxon>
        <taxon>Gammaproteobacteria</taxon>
        <taxon>Methylococcales</taxon>
        <taxon>Methylococcaceae</taxon>
        <taxon>Methylomarinum</taxon>
    </lineage>
</organism>
<accession>A0AAU7NPD7</accession>
<name>A0AAU7NPD7_9GAMM</name>
<comment type="catalytic activity">
    <reaction evidence="7">
        <text>siroheme + 2 H(+) = 12,18-didecarboxysiroheme + 2 CO2</text>
        <dbReference type="Rhea" id="RHEA:19093"/>
        <dbReference type="ChEBI" id="CHEBI:15378"/>
        <dbReference type="ChEBI" id="CHEBI:16526"/>
        <dbReference type="ChEBI" id="CHEBI:60052"/>
        <dbReference type="ChEBI" id="CHEBI:140497"/>
        <dbReference type="EC" id="4.1.1.111"/>
    </reaction>
</comment>
<dbReference type="Gene3D" id="1.10.10.10">
    <property type="entry name" value="Winged helix-like DNA-binding domain superfamily/Winged helix DNA-binding domain"/>
    <property type="match status" value="1"/>
</dbReference>
<keyword evidence="1" id="KW-0456">Lyase</keyword>
<dbReference type="Gene3D" id="3.30.70.3460">
    <property type="match status" value="1"/>
</dbReference>
<evidence type="ECO:0000256" key="3">
    <source>
        <dbReference type="ARBA" id="ARBA00023457"/>
    </source>
</evidence>
<dbReference type="AlphaFoldDB" id="A0AAU7NPD7"/>
<comment type="pathway">
    <text evidence="2">Porphyrin-containing compound metabolism.</text>
</comment>
<feature type="domain" description="Siroheme decarboxylase NirL-like HTH" evidence="9">
    <location>
        <begin position="7"/>
        <end position="51"/>
    </location>
</feature>
<dbReference type="Pfam" id="PF22451">
    <property type="entry name" value="NirdL-like_HTH"/>
    <property type="match status" value="1"/>
</dbReference>
<evidence type="ECO:0000256" key="5">
    <source>
        <dbReference type="ARBA" id="ARBA00023471"/>
    </source>
</evidence>
<evidence type="ECO:0000313" key="10">
    <source>
        <dbReference type="EMBL" id="XBS18827.1"/>
    </source>
</evidence>
<reference evidence="10 11" key="1">
    <citation type="journal article" date="2024" name="Microbiology">
        <title>Methylomarinum rosea sp. nov., a novel halophilic methanotrophic bacterium from the hypersaline Lake Elton.</title>
        <authorList>
            <person name="Suleimanov R.Z."/>
            <person name="Oshkin I.Y."/>
            <person name="Danilova O.V."/>
            <person name="Suzina N.E."/>
            <person name="Dedysh S.N."/>
        </authorList>
    </citation>
    <scope>NUCLEOTIDE SEQUENCE [LARGE SCALE GENOMIC DNA]</scope>
    <source>
        <strain evidence="10 11">Ch1-1</strain>
    </source>
</reference>
<protein>
    <recommendedName>
        <fullName evidence="5">siroheme decarboxylase</fullName>
        <ecNumber evidence="5">4.1.1.111</ecNumber>
    </recommendedName>
</protein>
<dbReference type="Pfam" id="PF17805">
    <property type="entry name" value="AsnC_trans_reg2"/>
    <property type="match status" value="1"/>
</dbReference>
<comment type="subunit">
    <text evidence="4">Probably forms a complex composed of NirD, NirL, NirG and NirH. All proteins are required for the total conversion of siroheme to didecarboxysiroheme.</text>
</comment>
<dbReference type="KEGG" id="mech:Q9L42_010610"/>
<dbReference type="EMBL" id="CP157743">
    <property type="protein sequence ID" value="XBS18827.1"/>
    <property type="molecule type" value="Genomic_DNA"/>
</dbReference>
<gene>
    <name evidence="10" type="ORF">Q9L42_010610</name>
</gene>
<comment type="function">
    <text evidence="6">Involved in heme d1 biosynthesis. Catalyzes the decarboxylation of siroheme into didecarboxysiroheme.</text>
</comment>
<dbReference type="InterPro" id="IPR050684">
    <property type="entry name" value="HTH-Siroheme_Decarb"/>
</dbReference>
<dbReference type="EC" id="4.1.1.111" evidence="5"/>
<dbReference type="InterPro" id="IPR053953">
    <property type="entry name" value="NirdL-like_HTH"/>
</dbReference>
<keyword evidence="11" id="KW-1185">Reference proteome</keyword>